<evidence type="ECO:0000313" key="4">
    <source>
        <dbReference type="EMBL" id="KFW99930.1"/>
    </source>
</evidence>
<evidence type="ECO:0000313" key="7">
    <source>
        <dbReference type="Proteomes" id="UP000032874"/>
    </source>
</evidence>
<dbReference type="EMBL" id="JQHL01000020">
    <property type="protein sequence ID" value="KFX13689.1"/>
    <property type="molecule type" value="Genomic_DNA"/>
</dbReference>
<gene>
    <name evidence="5" type="ORF">JV35_19600</name>
    <name evidence="4" type="ORF">KP22_20095</name>
</gene>
<dbReference type="InterPro" id="IPR035093">
    <property type="entry name" value="RelE/ParE_toxin_dom_sf"/>
</dbReference>
<dbReference type="eggNOG" id="COG3668">
    <property type="taxonomic scope" value="Bacteria"/>
</dbReference>
<dbReference type="InterPro" id="IPR028344">
    <property type="entry name" value="ParE1/4"/>
</dbReference>
<comment type="similarity">
    <text evidence="1 3">Belongs to the RelE toxin family.</text>
</comment>
<comment type="caution">
    <text evidence="4">The sequence shown here is derived from an EMBL/GenBank/DDBJ whole genome shotgun (WGS) entry which is preliminary data.</text>
</comment>
<dbReference type="EMBL" id="JQHM01000020">
    <property type="protein sequence ID" value="KFW99930.1"/>
    <property type="molecule type" value="Genomic_DNA"/>
</dbReference>
<dbReference type="Pfam" id="PF05016">
    <property type="entry name" value="ParE_toxin"/>
    <property type="match status" value="1"/>
</dbReference>
<protein>
    <recommendedName>
        <fullName evidence="3">Toxin</fullName>
    </recommendedName>
</protein>
<accession>A0A093RQ28</accession>
<keyword evidence="2" id="KW-1277">Toxin-antitoxin system</keyword>
<dbReference type="PANTHER" id="PTHR33755">
    <property type="entry name" value="TOXIN PARE1-RELATED"/>
    <property type="match status" value="1"/>
</dbReference>
<keyword evidence="6" id="KW-1185">Reference proteome</keyword>
<proteinExistence type="inferred from homology"/>
<dbReference type="PIRSF" id="PIRSF029218">
    <property type="entry name" value="ParE"/>
    <property type="match status" value="1"/>
</dbReference>
<dbReference type="OrthoDB" id="516834at2"/>
<dbReference type="RefSeq" id="WP_039308505.1">
    <property type="nucleotide sequence ID" value="NZ_JAODTE010000003.1"/>
</dbReference>
<evidence type="ECO:0000256" key="2">
    <source>
        <dbReference type="ARBA" id="ARBA00022649"/>
    </source>
</evidence>
<evidence type="ECO:0000313" key="5">
    <source>
        <dbReference type="EMBL" id="KFX13689.1"/>
    </source>
</evidence>
<evidence type="ECO:0000313" key="6">
    <source>
        <dbReference type="Proteomes" id="UP000032869"/>
    </source>
</evidence>
<name>A0A093RQ28_9GAMM</name>
<evidence type="ECO:0000256" key="1">
    <source>
        <dbReference type="ARBA" id="ARBA00006226"/>
    </source>
</evidence>
<dbReference type="InterPro" id="IPR007712">
    <property type="entry name" value="RelE/ParE_toxin"/>
</dbReference>
<reference evidence="6 7" key="1">
    <citation type="submission" date="2014-08" db="EMBL/GenBank/DDBJ databases">
        <title>Genome sequences of NCPPB Pectobacterium isolates.</title>
        <authorList>
            <person name="Glover R.H."/>
            <person name="Sapp M."/>
            <person name="Elphinstone J."/>
        </authorList>
    </citation>
    <scope>NUCLEOTIDE SEQUENCE [LARGE SCALE GENOMIC DNA]</scope>
    <source>
        <strain evidence="5 6">NCPPB 2793</strain>
        <strain evidence="4 7">NCPPB 2795</strain>
    </source>
</reference>
<organism evidence="4 7">
    <name type="scientific">Pectobacterium betavasculorum</name>
    <dbReference type="NCBI Taxonomy" id="55207"/>
    <lineage>
        <taxon>Bacteria</taxon>
        <taxon>Pseudomonadati</taxon>
        <taxon>Pseudomonadota</taxon>
        <taxon>Gammaproteobacteria</taxon>
        <taxon>Enterobacterales</taxon>
        <taxon>Pectobacteriaceae</taxon>
        <taxon>Pectobacterium</taxon>
    </lineage>
</organism>
<dbReference type="PANTHER" id="PTHR33755:SF3">
    <property type="entry name" value="TOXIN"/>
    <property type="match status" value="1"/>
</dbReference>
<dbReference type="Proteomes" id="UP000032874">
    <property type="component" value="Unassembled WGS sequence"/>
</dbReference>
<dbReference type="InterPro" id="IPR051803">
    <property type="entry name" value="TA_system_RelE-like_toxin"/>
</dbReference>
<dbReference type="Gene3D" id="3.30.2310.20">
    <property type="entry name" value="RelE-like"/>
    <property type="match status" value="1"/>
</dbReference>
<dbReference type="Proteomes" id="UP000032869">
    <property type="component" value="Unassembled WGS sequence"/>
</dbReference>
<dbReference type="STRING" id="55207.KP22_20095"/>
<sequence>MYKLSNLAAEDFAGIFEYTLINYGISQADNYTESLENTLILLAESPYIGQEYPEISNGVRRFDHRQHAIFYRIREEDLLIIRILHQQMEPMCHFFDI</sequence>
<evidence type="ECO:0000256" key="3">
    <source>
        <dbReference type="PIRNR" id="PIRNR029218"/>
    </source>
</evidence>
<dbReference type="AlphaFoldDB" id="A0A093RQ28"/>